<evidence type="ECO:0000313" key="2">
    <source>
        <dbReference type="Proteomes" id="UP001362999"/>
    </source>
</evidence>
<reference evidence="1 2" key="1">
    <citation type="journal article" date="2024" name="J Genomics">
        <title>Draft genome sequencing and assembly of Favolaschia claudopus CIRM-BRFM 2984 isolated from oak limbs.</title>
        <authorList>
            <person name="Navarro D."/>
            <person name="Drula E."/>
            <person name="Chaduli D."/>
            <person name="Cazenave R."/>
            <person name="Ahrendt S."/>
            <person name="Wang J."/>
            <person name="Lipzen A."/>
            <person name="Daum C."/>
            <person name="Barry K."/>
            <person name="Grigoriev I.V."/>
            <person name="Favel A."/>
            <person name="Rosso M.N."/>
            <person name="Martin F."/>
        </authorList>
    </citation>
    <scope>NUCLEOTIDE SEQUENCE [LARGE SCALE GENOMIC DNA]</scope>
    <source>
        <strain evidence="1 2">CIRM-BRFM 2984</strain>
    </source>
</reference>
<dbReference type="AlphaFoldDB" id="A0AAW0CKC0"/>
<name>A0AAW0CKC0_9AGAR</name>
<protein>
    <submittedName>
        <fullName evidence="1">Uncharacterized protein</fullName>
    </submittedName>
</protein>
<dbReference type="Proteomes" id="UP001362999">
    <property type="component" value="Unassembled WGS sequence"/>
</dbReference>
<proteinExistence type="predicted"/>
<keyword evidence="2" id="KW-1185">Reference proteome</keyword>
<organism evidence="1 2">
    <name type="scientific">Favolaschia claudopus</name>
    <dbReference type="NCBI Taxonomy" id="2862362"/>
    <lineage>
        <taxon>Eukaryota</taxon>
        <taxon>Fungi</taxon>
        <taxon>Dikarya</taxon>
        <taxon>Basidiomycota</taxon>
        <taxon>Agaricomycotina</taxon>
        <taxon>Agaricomycetes</taxon>
        <taxon>Agaricomycetidae</taxon>
        <taxon>Agaricales</taxon>
        <taxon>Marasmiineae</taxon>
        <taxon>Mycenaceae</taxon>
        <taxon>Favolaschia</taxon>
    </lineage>
</organism>
<evidence type="ECO:0000313" key="1">
    <source>
        <dbReference type="EMBL" id="KAK7038253.1"/>
    </source>
</evidence>
<sequence>MPRTQPWKTQPPLKIMDYTCPPDAKVPDPERIIWTPTKMDGLVTVKDACRLYCIEPNDIRDLSAHSPWINIDLETVAKRAVAIHGGCHAHKDLLLQYRNAEEAALQAIVDRTHIADDGISDFKFSPTTQKQMEESEEFEADDWMYEVLGSLASRPKTRVAVNVAVTRKVESRLEKSTSFRV</sequence>
<dbReference type="EMBL" id="JAWWNJ010000017">
    <property type="protein sequence ID" value="KAK7038253.1"/>
    <property type="molecule type" value="Genomic_DNA"/>
</dbReference>
<gene>
    <name evidence="1" type="ORF">R3P38DRAFT_2905273</name>
</gene>
<comment type="caution">
    <text evidence="1">The sequence shown here is derived from an EMBL/GenBank/DDBJ whole genome shotgun (WGS) entry which is preliminary data.</text>
</comment>
<accession>A0AAW0CKC0</accession>